<protein>
    <submittedName>
        <fullName evidence="1">2-dehydro-3-deoxygalactonokinase</fullName>
        <ecNumber evidence="1">2.7.1.58</ecNumber>
    </submittedName>
</protein>
<dbReference type="EC" id="2.7.1.58" evidence="1"/>
<dbReference type="Pfam" id="PF05035">
    <property type="entry name" value="DGOK"/>
    <property type="match status" value="1"/>
</dbReference>
<evidence type="ECO:0000313" key="2">
    <source>
        <dbReference type="Proteomes" id="UP001265700"/>
    </source>
</evidence>
<dbReference type="RefSeq" id="WP_310319398.1">
    <property type="nucleotide sequence ID" value="NZ_JAVDWU010000008.1"/>
</dbReference>
<dbReference type="GO" id="GO:0008671">
    <property type="term" value="F:2-dehydro-3-deoxygalactonokinase activity"/>
    <property type="evidence" value="ECO:0007669"/>
    <property type="project" value="UniProtKB-EC"/>
</dbReference>
<comment type="caution">
    <text evidence="1">The sequence shown here is derived from an EMBL/GenBank/DDBJ whole genome shotgun (WGS) entry which is preliminary data.</text>
</comment>
<dbReference type="Gene3D" id="3.30.420.310">
    <property type="entry name" value="2-keto-3-deoxy-galactonokinase, C-terminal domain"/>
    <property type="match status" value="1"/>
</dbReference>
<keyword evidence="2" id="KW-1185">Reference proteome</keyword>
<accession>A0ABU1WQS3</accession>
<keyword evidence="1" id="KW-0808">Transferase</keyword>
<dbReference type="InterPro" id="IPR042258">
    <property type="entry name" value="DGOK_N"/>
</dbReference>
<dbReference type="InterPro" id="IPR007729">
    <property type="entry name" value="DGOK"/>
</dbReference>
<gene>
    <name evidence="1" type="ORF">J2W49_003617</name>
</gene>
<dbReference type="CDD" id="cd24012">
    <property type="entry name" value="ASKHA_NBD_KDGal-kinase"/>
    <property type="match status" value="1"/>
</dbReference>
<sequence length="324" mass="33965">MTSTDLHDSPALIALDWGTSSLRAYALGAGGRVLASRRSEHGIMHLPAVTSNLVADRFEAALQSVCGAWLQEHPDVPLLACGMVGSAQGWKDAAYQPLPSRAADLSHAFTVVPRGSGPSLHIVPGLIQRGDLPNVMRGEETQIAGVLQSLAPNGDALQRMVIGLPGTHSKWALVEDGSITRFETFMTGEVFAAFCQHTLLGRTMAINAAFDEAAFTRGLRVARSPEGAMGVLSNVFSCRTLGLTGSLPSTSQPDYLSGLLIGHEVAALAGALLGDGLRVVLCGEPSLCQRYAAALEVHGQDSPLIRSEVTPLGLWSIAQAGGLI</sequence>
<reference evidence="1 2" key="1">
    <citation type="submission" date="2023-07" db="EMBL/GenBank/DDBJ databases">
        <title>Sorghum-associated microbial communities from plants grown in Nebraska, USA.</title>
        <authorList>
            <person name="Schachtman D."/>
        </authorList>
    </citation>
    <scope>NUCLEOTIDE SEQUENCE [LARGE SCALE GENOMIC DNA]</scope>
    <source>
        <strain evidence="1 2">4249</strain>
    </source>
</reference>
<dbReference type="EMBL" id="JAVDWU010000008">
    <property type="protein sequence ID" value="MDR7151641.1"/>
    <property type="molecule type" value="Genomic_DNA"/>
</dbReference>
<dbReference type="Proteomes" id="UP001265700">
    <property type="component" value="Unassembled WGS sequence"/>
</dbReference>
<dbReference type="Gene3D" id="3.30.420.300">
    <property type="entry name" value="2-keto-3-deoxy-galactonokinase, substrate binding domain"/>
    <property type="match status" value="1"/>
</dbReference>
<name>A0ABU1WQS3_9BURK</name>
<evidence type="ECO:0000313" key="1">
    <source>
        <dbReference type="EMBL" id="MDR7151641.1"/>
    </source>
</evidence>
<organism evidence="1 2">
    <name type="scientific">Hydrogenophaga palleronii</name>
    <dbReference type="NCBI Taxonomy" id="65655"/>
    <lineage>
        <taxon>Bacteria</taxon>
        <taxon>Pseudomonadati</taxon>
        <taxon>Pseudomonadota</taxon>
        <taxon>Betaproteobacteria</taxon>
        <taxon>Burkholderiales</taxon>
        <taxon>Comamonadaceae</taxon>
        <taxon>Hydrogenophaga</taxon>
    </lineage>
</organism>
<proteinExistence type="predicted"/>
<dbReference type="InterPro" id="IPR042257">
    <property type="entry name" value="DGOK_C"/>
</dbReference>